<sequence length="176" mass="19357">MVNKVILIGNVGIDPEVRTLEGGAKVARIRLATTERLFDRQANETKEHTEWHTITLWRGLADVVDRFVRKGSQIYIEGRLRTREWMDKDNNKRYTTEILADTMNLLGRRSDNPASDGAPAPAYGAQQSGYQQGGGYQQSGGYQQGGYQQPAAAPQPQAAAPSSPSVPADDPDDLPF</sequence>
<dbReference type="NCBIfam" id="TIGR00621">
    <property type="entry name" value="ssb"/>
    <property type="match status" value="1"/>
</dbReference>
<evidence type="ECO:0000256" key="4">
    <source>
        <dbReference type="SAM" id="MobiDB-lite"/>
    </source>
</evidence>
<dbReference type="GeneID" id="78178964"/>
<reference evidence="5 6" key="1">
    <citation type="submission" date="2024-03" db="EMBL/GenBank/DDBJ databases">
        <title>Human intestinal bacterial collection.</title>
        <authorList>
            <person name="Pauvert C."/>
            <person name="Hitch T.C.A."/>
            <person name="Clavel T."/>
        </authorList>
    </citation>
    <scope>NUCLEOTIDE SEQUENCE [LARGE SCALE GENOMIC DNA]</scope>
    <source>
        <strain evidence="5 6">CLA-KB-H122</strain>
    </source>
</reference>
<gene>
    <name evidence="5" type="primary">ssb</name>
    <name evidence="5" type="ORF">WMO46_05810</name>
</gene>
<keyword evidence="6" id="KW-1185">Reference proteome</keyword>
<dbReference type="Pfam" id="PF00436">
    <property type="entry name" value="SSB"/>
    <property type="match status" value="1"/>
</dbReference>
<dbReference type="InterPro" id="IPR000424">
    <property type="entry name" value="Primosome_PriB/ssb"/>
</dbReference>
<dbReference type="Gene3D" id="2.40.50.140">
    <property type="entry name" value="Nucleic acid-binding proteins"/>
    <property type="match status" value="1"/>
</dbReference>
<name>A0ABV1GVM3_9BACT</name>
<comment type="caution">
    <text evidence="5">The sequence shown here is derived from an EMBL/GenBank/DDBJ whole genome shotgun (WGS) entry which is preliminary data.</text>
</comment>
<accession>A0ABV1GVM3</accession>
<evidence type="ECO:0000256" key="2">
    <source>
        <dbReference type="HAMAP-Rule" id="MF_00984"/>
    </source>
</evidence>
<comment type="subunit">
    <text evidence="2">Homotetramer.</text>
</comment>
<dbReference type="InterPro" id="IPR012340">
    <property type="entry name" value="NA-bd_OB-fold"/>
</dbReference>
<dbReference type="PROSITE" id="PS50935">
    <property type="entry name" value="SSB"/>
    <property type="match status" value="1"/>
</dbReference>
<feature type="compositionally biased region" description="Low complexity" evidence="4">
    <location>
        <begin position="120"/>
        <end position="130"/>
    </location>
</feature>
<evidence type="ECO:0000256" key="3">
    <source>
        <dbReference type="RuleBase" id="RU000524"/>
    </source>
</evidence>
<protein>
    <recommendedName>
        <fullName evidence="2 3">Single-stranded DNA-binding protein</fullName>
        <shortName evidence="2">SSB</shortName>
    </recommendedName>
</protein>
<dbReference type="Proteomes" id="UP001460202">
    <property type="component" value="Unassembled WGS sequence"/>
</dbReference>
<dbReference type="CDD" id="cd04496">
    <property type="entry name" value="SSB_OBF"/>
    <property type="match status" value="1"/>
</dbReference>
<organism evidence="5 6">
    <name type="scientific">Alistipes intestinihominis</name>
    <dbReference type="NCBI Taxonomy" id="3133172"/>
    <lineage>
        <taxon>Bacteria</taxon>
        <taxon>Pseudomonadati</taxon>
        <taxon>Bacteroidota</taxon>
        <taxon>Bacteroidia</taxon>
        <taxon>Bacteroidales</taxon>
        <taxon>Rikenellaceae</taxon>
        <taxon>Alistipes</taxon>
    </lineage>
</organism>
<evidence type="ECO:0000256" key="1">
    <source>
        <dbReference type="ARBA" id="ARBA00023125"/>
    </source>
</evidence>
<feature type="compositionally biased region" description="Low complexity" evidence="4">
    <location>
        <begin position="145"/>
        <end position="165"/>
    </location>
</feature>
<evidence type="ECO:0000313" key="6">
    <source>
        <dbReference type="Proteomes" id="UP001460202"/>
    </source>
</evidence>
<evidence type="ECO:0000313" key="5">
    <source>
        <dbReference type="EMBL" id="MEQ2544459.1"/>
    </source>
</evidence>
<dbReference type="EMBL" id="JBBMFL010000005">
    <property type="protein sequence ID" value="MEQ2544459.1"/>
    <property type="molecule type" value="Genomic_DNA"/>
</dbReference>
<dbReference type="PANTHER" id="PTHR10302">
    <property type="entry name" value="SINGLE-STRANDED DNA-BINDING PROTEIN"/>
    <property type="match status" value="1"/>
</dbReference>
<dbReference type="SUPFAM" id="SSF50249">
    <property type="entry name" value="Nucleic acid-binding proteins"/>
    <property type="match status" value="1"/>
</dbReference>
<dbReference type="RefSeq" id="WP_129650500.1">
    <property type="nucleotide sequence ID" value="NZ_JBBMFL010000005.1"/>
</dbReference>
<feature type="region of interest" description="Disordered" evidence="4">
    <location>
        <begin position="107"/>
        <end position="176"/>
    </location>
</feature>
<comment type="caution">
    <text evidence="2">Lacks conserved residue(s) required for the propagation of feature annotation.</text>
</comment>
<feature type="compositionally biased region" description="Gly residues" evidence="4">
    <location>
        <begin position="131"/>
        <end position="144"/>
    </location>
</feature>
<dbReference type="HAMAP" id="MF_00984">
    <property type="entry name" value="SSB"/>
    <property type="match status" value="1"/>
</dbReference>
<keyword evidence="1 2" id="KW-0238">DNA-binding</keyword>
<dbReference type="PANTHER" id="PTHR10302:SF0">
    <property type="entry name" value="SINGLE-STRANDED DNA-BINDING PROTEIN, MITOCHONDRIAL"/>
    <property type="match status" value="1"/>
</dbReference>
<dbReference type="GO" id="GO:0003677">
    <property type="term" value="F:DNA binding"/>
    <property type="evidence" value="ECO:0007669"/>
    <property type="project" value="UniProtKB-KW"/>
</dbReference>
<proteinExistence type="inferred from homology"/>
<dbReference type="InterPro" id="IPR011344">
    <property type="entry name" value="ssDNA-bd"/>
</dbReference>